<dbReference type="Pfam" id="PF17678">
    <property type="entry name" value="Glyco_hydro_92N"/>
    <property type="match status" value="1"/>
</dbReference>
<organism evidence="8 9">
    <name type="scientific">Parabacteroides faecis</name>
    <dbReference type="NCBI Taxonomy" id="1217282"/>
    <lineage>
        <taxon>Bacteria</taxon>
        <taxon>Pseudomonadati</taxon>
        <taxon>Bacteroidota</taxon>
        <taxon>Bacteroidia</taxon>
        <taxon>Bacteroidales</taxon>
        <taxon>Tannerellaceae</taxon>
        <taxon>Parabacteroides</taxon>
    </lineage>
</organism>
<comment type="subunit">
    <text evidence="2">Monomer.</text>
</comment>
<dbReference type="EMBL" id="JACHOC010000003">
    <property type="protein sequence ID" value="MBB4622174.1"/>
    <property type="molecule type" value="Genomic_DNA"/>
</dbReference>
<dbReference type="InterPro" id="IPR041371">
    <property type="entry name" value="GH92_N"/>
</dbReference>
<keyword evidence="3" id="KW-0106">Calcium</keyword>
<dbReference type="PANTHER" id="PTHR12143:SF43">
    <property type="entry name" value="PUTATIVE-RELATED"/>
    <property type="match status" value="1"/>
</dbReference>
<feature type="domain" description="Glycosyl hydrolase family 92" evidence="6">
    <location>
        <begin position="268"/>
        <end position="743"/>
    </location>
</feature>
<protein>
    <submittedName>
        <fullName evidence="8">Alpha-1,2-mannosidase</fullName>
    </submittedName>
</protein>
<dbReference type="SUPFAM" id="SSF48208">
    <property type="entry name" value="Six-hairpin glycosidases"/>
    <property type="match status" value="1"/>
</dbReference>
<dbReference type="NCBIfam" id="TIGR01180">
    <property type="entry name" value="aman2_put"/>
    <property type="match status" value="1"/>
</dbReference>
<dbReference type="Gene3D" id="2.70.98.10">
    <property type="match status" value="1"/>
</dbReference>
<evidence type="ECO:0000259" key="6">
    <source>
        <dbReference type="Pfam" id="PF07971"/>
    </source>
</evidence>
<keyword evidence="5" id="KW-0732">Signal</keyword>
<dbReference type="InterPro" id="IPR005887">
    <property type="entry name" value="GH92_a_mannosidase_put"/>
</dbReference>
<reference evidence="8 9" key="1">
    <citation type="submission" date="2020-08" db="EMBL/GenBank/DDBJ databases">
        <title>Genomic Encyclopedia of Type Strains, Phase IV (KMG-IV): sequencing the most valuable type-strain genomes for metagenomic binning, comparative biology and taxonomic classification.</title>
        <authorList>
            <person name="Goeker M."/>
        </authorList>
    </citation>
    <scope>NUCLEOTIDE SEQUENCE [LARGE SCALE GENOMIC DNA]</scope>
    <source>
        <strain evidence="8 9">DSM 102983</strain>
    </source>
</reference>
<evidence type="ECO:0000256" key="3">
    <source>
        <dbReference type="ARBA" id="ARBA00022837"/>
    </source>
</evidence>
<dbReference type="Pfam" id="PF07971">
    <property type="entry name" value="Glyco_hydro_92"/>
    <property type="match status" value="1"/>
</dbReference>
<feature type="signal peptide" evidence="5">
    <location>
        <begin position="1"/>
        <end position="30"/>
    </location>
</feature>
<accession>A0ABR6KLB7</accession>
<evidence type="ECO:0000256" key="5">
    <source>
        <dbReference type="SAM" id="SignalP"/>
    </source>
</evidence>
<evidence type="ECO:0000313" key="9">
    <source>
        <dbReference type="Proteomes" id="UP000533637"/>
    </source>
</evidence>
<dbReference type="InterPro" id="IPR050883">
    <property type="entry name" value="PNGase"/>
</dbReference>
<comment type="caution">
    <text evidence="8">The sequence shown here is derived from an EMBL/GenBank/DDBJ whole genome shotgun (WGS) entry which is preliminary data.</text>
</comment>
<dbReference type="InterPro" id="IPR012939">
    <property type="entry name" value="Glyco_hydro_92"/>
</dbReference>
<feature type="chain" id="PRO_5045797289" evidence="5">
    <location>
        <begin position="31"/>
        <end position="764"/>
    </location>
</feature>
<dbReference type="Gene3D" id="1.20.1050.60">
    <property type="entry name" value="alpha-1,2-mannosidase"/>
    <property type="match status" value="1"/>
</dbReference>
<comment type="cofactor">
    <cofactor evidence="1">
        <name>Ca(2+)</name>
        <dbReference type="ChEBI" id="CHEBI:29108"/>
    </cofactor>
</comment>
<evidence type="ECO:0000313" key="8">
    <source>
        <dbReference type="EMBL" id="MBB4622174.1"/>
    </source>
</evidence>
<feature type="region of interest" description="Disordered" evidence="4">
    <location>
        <begin position="743"/>
        <end position="764"/>
    </location>
</feature>
<keyword evidence="9" id="KW-1185">Reference proteome</keyword>
<dbReference type="InterPro" id="IPR008928">
    <property type="entry name" value="6-hairpin_glycosidase_sf"/>
</dbReference>
<dbReference type="Gene3D" id="1.20.1610.10">
    <property type="entry name" value="alpha-1,2-mannosidases domains"/>
    <property type="match status" value="1"/>
</dbReference>
<sequence length="764" mass="86591">MNKNNKSNIKRLFTALILIAGISISSQVSAQKDLVKYVNTLQGTNSTYELSWGNTYPTTAVPYPMHAWSPQTGKNGDGWKYKYTATTIRGFQETHQCSPWVGDYGVFSLMPVLGKLVVGEEERALSFKHENEVGSPHYYKVKFDNGITTEMSPTTRSVHFRFSYPSTGDAYVVLDGYTKMSDVKIDPKNKRITGYVNNGAFVPKEFMNYFVIQFDKPFTAYGTWNNKDNQTVSGQLAASGAGVGAYVQFKQGVKVQVKVTSSYISHEQAMVTLQRELGNHKSLEDTKKAARNEWNTLLNRVLVEGGTEEDMTTFYSCMFRANLFSHKFYEEKENGEPYYFSPYDSKIHDGYMFTDNGFWDTFRSQFPLTNILHPTMQGRYMQALLDAQEQCGWLPSWSAPSETGGMIGNHAISLLADAWAKGIRTFDPEQALKAYAHEAMNKGPWGGANGRFLWKEYYQIGYIPYPESMGSTAQTLEYAYDDFCGYQLAKMTGNKFYQDIFGKQMYNYKNVYDPSVGFMRGRKIDGSWADFDPYEWGGPYCEGNAWHYTWSVFHDVKGLIALMGGDEKFVAKIDSVFSVPNTIKYGTYGTKIHEMLEMELAKMGQYAQGNQPIQHMIYLYNYAGQPWKTQYWIRQVMDRLYNGTENGYPGDEDQGGMSSWYVLSALGIYSVCPGTDEYVLGSPKFSKATITLENGNKFIIEANNNSKDNVYIRSASLNGNNHTRNFIKYSDITNGGVLKLEMSNQPEKNRGTALSDRPFSLSQK</sequence>
<dbReference type="PANTHER" id="PTHR12143">
    <property type="entry name" value="PEPTIDE N-GLYCANASE PNGASE -RELATED"/>
    <property type="match status" value="1"/>
</dbReference>
<dbReference type="InterPro" id="IPR014718">
    <property type="entry name" value="GH-type_carb-bd"/>
</dbReference>
<evidence type="ECO:0000256" key="1">
    <source>
        <dbReference type="ARBA" id="ARBA00001913"/>
    </source>
</evidence>
<name>A0ABR6KLB7_9BACT</name>
<evidence type="ECO:0000259" key="7">
    <source>
        <dbReference type="Pfam" id="PF17678"/>
    </source>
</evidence>
<evidence type="ECO:0000256" key="2">
    <source>
        <dbReference type="ARBA" id="ARBA00011245"/>
    </source>
</evidence>
<feature type="domain" description="Glycosyl hydrolase family 92 N-terminal" evidence="7">
    <location>
        <begin position="37"/>
        <end position="262"/>
    </location>
</feature>
<gene>
    <name evidence="8" type="ORF">GGQ57_002071</name>
</gene>
<evidence type="ECO:0000256" key="4">
    <source>
        <dbReference type="SAM" id="MobiDB-lite"/>
    </source>
</evidence>
<dbReference type="RefSeq" id="WP_183670496.1">
    <property type="nucleotide sequence ID" value="NZ_BMPB01000001.1"/>
</dbReference>
<proteinExistence type="predicted"/>
<dbReference type="Gene3D" id="3.30.2080.10">
    <property type="entry name" value="GH92 mannosidase domain"/>
    <property type="match status" value="1"/>
</dbReference>
<dbReference type="Proteomes" id="UP000533637">
    <property type="component" value="Unassembled WGS sequence"/>
</dbReference>